<evidence type="ECO:0000256" key="7">
    <source>
        <dbReference type="ARBA" id="ARBA00022723"/>
    </source>
</evidence>
<keyword evidence="9" id="KW-0509">mRNA transport</keyword>
<evidence type="ECO:0000256" key="8">
    <source>
        <dbReference type="ARBA" id="ARBA00022771"/>
    </source>
</evidence>
<keyword evidence="7" id="KW-0479">Metal-binding</keyword>
<dbReference type="Pfam" id="PF01221">
    <property type="entry name" value="Dynein_light"/>
    <property type="match status" value="1"/>
</dbReference>
<gene>
    <name evidence="16" type="ORF">M0811_13627</name>
</gene>
<dbReference type="GO" id="GO:0051028">
    <property type="term" value="P:mRNA transport"/>
    <property type="evidence" value="ECO:0007669"/>
    <property type="project" value="UniProtKB-KW"/>
</dbReference>
<keyword evidence="8 14" id="KW-0863">Zinc-finger</keyword>
<keyword evidence="13" id="KW-0539">Nucleus</keyword>
<evidence type="ECO:0000256" key="4">
    <source>
        <dbReference type="ARBA" id="ARBA00022448"/>
    </source>
</evidence>
<evidence type="ECO:0000256" key="1">
    <source>
        <dbReference type="ARBA" id="ARBA00004123"/>
    </source>
</evidence>
<dbReference type="EMBL" id="JAPDFW010000143">
    <property type="protein sequence ID" value="KAJ5066429.1"/>
    <property type="molecule type" value="Genomic_DNA"/>
</dbReference>
<dbReference type="SMART" id="SM01375">
    <property type="entry name" value="Dynein_light"/>
    <property type="match status" value="1"/>
</dbReference>
<dbReference type="InterPro" id="IPR004181">
    <property type="entry name" value="Znf_MIZ"/>
</dbReference>
<dbReference type="CDD" id="cd16650">
    <property type="entry name" value="SP-RING_PIAS-like"/>
    <property type="match status" value="1"/>
</dbReference>
<evidence type="ECO:0000313" key="16">
    <source>
        <dbReference type="EMBL" id="KAJ5066429.1"/>
    </source>
</evidence>
<evidence type="ECO:0000256" key="5">
    <source>
        <dbReference type="ARBA" id="ARBA00022490"/>
    </source>
</evidence>
<reference evidence="16" key="1">
    <citation type="submission" date="2022-10" db="EMBL/GenBank/DDBJ databases">
        <title>Novel sulphate-reducing endosymbionts in the free-living metamonad Anaeramoeba.</title>
        <authorList>
            <person name="Jerlstrom-Hultqvist J."/>
            <person name="Cepicka I."/>
            <person name="Gallot-Lavallee L."/>
            <person name="Salas-Leiva D."/>
            <person name="Curtis B.A."/>
            <person name="Zahonova K."/>
            <person name="Pipaliya S."/>
            <person name="Dacks J."/>
            <person name="Roger A.J."/>
        </authorList>
    </citation>
    <scope>NUCLEOTIDE SEQUENCE</scope>
    <source>
        <strain evidence="16">BMAN</strain>
    </source>
</reference>
<keyword evidence="17" id="KW-1185">Reference proteome</keyword>
<accession>A0A9Q0R471</accession>
<keyword evidence="4" id="KW-0813">Transport</keyword>
<dbReference type="PROSITE" id="PS51044">
    <property type="entry name" value="ZF_SP_RING"/>
    <property type="match status" value="1"/>
</dbReference>
<dbReference type="PANTHER" id="PTHR11886">
    <property type="entry name" value="DYNEIN LIGHT CHAIN"/>
    <property type="match status" value="1"/>
</dbReference>
<evidence type="ECO:0000256" key="2">
    <source>
        <dbReference type="ARBA" id="ARBA00004245"/>
    </source>
</evidence>
<evidence type="ECO:0000256" key="10">
    <source>
        <dbReference type="ARBA" id="ARBA00022833"/>
    </source>
</evidence>
<protein>
    <recommendedName>
        <fullName evidence="3">Dynein light chain 1, cytoplasmic</fullName>
    </recommendedName>
</protein>
<dbReference type="PANTHER" id="PTHR11886:SF35">
    <property type="entry name" value="DYNEIN LIGHT CHAIN"/>
    <property type="match status" value="1"/>
</dbReference>
<evidence type="ECO:0000259" key="15">
    <source>
        <dbReference type="PROSITE" id="PS51044"/>
    </source>
</evidence>
<dbReference type="GO" id="GO:0005868">
    <property type="term" value="C:cytoplasmic dynein complex"/>
    <property type="evidence" value="ECO:0007669"/>
    <property type="project" value="TreeGrafter"/>
</dbReference>
<dbReference type="GO" id="GO:0008270">
    <property type="term" value="F:zinc ion binding"/>
    <property type="evidence" value="ECO:0007669"/>
    <property type="project" value="UniProtKB-KW"/>
</dbReference>
<keyword evidence="6" id="KW-0493">Microtubule</keyword>
<proteinExistence type="predicted"/>
<dbReference type="AlphaFoldDB" id="A0A9Q0R471"/>
<evidence type="ECO:0000256" key="3">
    <source>
        <dbReference type="ARBA" id="ARBA00015062"/>
    </source>
</evidence>
<dbReference type="Gene3D" id="3.30.40.10">
    <property type="entry name" value="Zinc/RING finger domain, C3HC4 (zinc finger)"/>
    <property type="match status" value="1"/>
</dbReference>
<name>A0A9Q0R471_ANAIG</name>
<evidence type="ECO:0000256" key="13">
    <source>
        <dbReference type="ARBA" id="ARBA00023242"/>
    </source>
</evidence>
<dbReference type="InterPro" id="IPR013083">
    <property type="entry name" value="Znf_RING/FYVE/PHD"/>
</dbReference>
<dbReference type="GO" id="GO:0015031">
    <property type="term" value="P:protein transport"/>
    <property type="evidence" value="ECO:0007669"/>
    <property type="project" value="UniProtKB-KW"/>
</dbReference>
<feature type="domain" description="SP-RING-type" evidence="15">
    <location>
        <begin position="1"/>
        <end position="88"/>
    </location>
</feature>
<evidence type="ECO:0000256" key="6">
    <source>
        <dbReference type="ARBA" id="ARBA00022701"/>
    </source>
</evidence>
<keyword evidence="12" id="KW-0206">Cytoskeleton</keyword>
<dbReference type="GO" id="GO:0005634">
    <property type="term" value="C:nucleus"/>
    <property type="evidence" value="ECO:0007669"/>
    <property type="project" value="UniProtKB-SubCell"/>
</dbReference>
<dbReference type="GO" id="GO:0045505">
    <property type="term" value="F:dynein intermediate chain binding"/>
    <property type="evidence" value="ECO:0007669"/>
    <property type="project" value="TreeGrafter"/>
</dbReference>
<evidence type="ECO:0000256" key="9">
    <source>
        <dbReference type="ARBA" id="ARBA00022816"/>
    </source>
</evidence>
<dbReference type="Pfam" id="PF02891">
    <property type="entry name" value="zf-MIZ"/>
    <property type="match status" value="1"/>
</dbReference>
<comment type="subcellular location">
    <subcellularLocation>
        <location evidence="2">Cytoplasm</location>
        <location evidence="2">Cytoskeleton</location>
    </subcellularLocation>
    <subcellularLocation>
        <location evidence="1">Nucleus</location>
    </subcellularLocation>
</comment>
<keyword evidence="10" id="KW-0862">Zinc</keyword>
<dbReference type="OrthoDB" id="10033309at2759"/>
<evidence type="ECO:0000256" key="12">
    <source>
        <dbReference type="ARBA" id="ARBA00023212"/>
    </source>
</evidence>
<evidence type="ECO:0000313" key="17">
    <source>
        <dbReference type="Proteomes" id="UP001149090"/>
    </source>
</evidence>
<dbReference type="GO" id="GO:0007017">
    <property type="term" value="P:microtubule-based process"/>
    <property type="evidence" value="ECO:0007669"/>
    <property type="project" value="InterPro"/>
</dbReference>
<dbReference type="FunFam" id="3.30.740.10:FF:000005">
    <property type="entry name" value="Dynein light chain"/>
    <property type="match status" value="1"/>
</dbReference>
<dbReference type="SUPFAM" id="SSF54648">
    <property type="entry name" value="DLC"/>
    <property type="match status" value="1"/>
</dbReference>
<comment type="caution">
    <text evidence="16">The sequence shown here is derived from an EMBL/GenBank/DDBJ whole genome shotgun (WGS) entry which is preliminary data.</text>
</comment>
<evidence type="ECO:0000256" key="11">
    <source>
        <dbReference type="ARBA" id="ARBA00022927"/>
    </source>
</evidence>
<dbReference type="Gene3D" id="3.30.740.10">
    <property type="entry name" value="Protein Inhibitor Of Neuronal Nitric Oxide Synthase"/>
    <property type="match status" value="1"/>
</dbReference>
<organism evidence="16 17">
    <name type="scientific">Anaeramoeba ignava</name>
    <name type="common">Anaerobic marine amoeba</name>
    <dbReference type="NCBI Taxonomy" id="1746090"/>
    <lineage>
        <taxon>Eukaryota</taxon>
        <taxon>Metamonada</taxon>
        <taxon>Anaeramoebidae</taxon>
        <taxon>Anaeramoeba</taxon>
    </lineage>
</organism>
<keyword evidence="5" id="KW-0963">Cytoplasm</keyword>
<dbReference type="Proteomes" id="UP001149090">
    <property type="component" value="Unassembled WGS sequence"/>
</dbReference>
<sequence length="239" mass="27529">MEFEKKDELQYVVSLLDPLNGERIRTPVRGTKCNHFDCFDHQTFLAHIQNNGGVAKCPYCFKFLRPQDLVISKSMTSLLSSKPENVEQVVISRNSDMLWKVANSPKPQKLNDDYIYSPQKTSLQKIERNESKETETTTNKTSMVPVMFVMINSVDMPPDMQNDAVRTAINALYTKMNSEQEVAQYIKQSFDTKYGKSWNCIVGQHFGANVTSMENHMIYFMVGTMSILLFKTKVHTQKW</sequence>
<dbReference type="InterPro" id="IPR001372">
    <property type="entry name" value="Dynein_light_chain_typ-1/2"/>
</dbReference>
<keyword evidence="11" id="KW-0653">Protein transport</keyword>
<evidence type="ECO:0000256" key="14">
    <source>
        <dbReference type="PROSITE-ProRule" id="PRU00452"/>
    </source>
</evidence>
<dbReference type="InterPro" id="IPR037177">
    <property type="entry name" value="DLC_sf"/>
</dbReference>
<dbReference type="GO" id="GO:0005874">
    <property type="term" value="C:microtubule"/>
    <property type="evidence" value="ECO:0007669"/>
    <property type="project" value="UniProtKB-KW"/>
</dbReference>